<dbReference type="InterPro" id="IPR050490">
    <property type="entry name" value="Bact_solute-bd_prot1"/>
</dbReference>
<dbReference type="Proteomes" id="UP000824988">
    <property type="component" value="Chromosome"/>
</dbReference>
<name>A0A8D5ALD9_9GAMM</name>
<evidence type="ECO:0000256" key="1">
    <source>
        <dbReference type="ARBA" id="ARBA00004418"/>
    </source>
</evidence>
<protein>
    <submittedName>
        <fullName evidence="5">Sugar ABC transporter substrate-binding protein</fullName>
    </submittedName>
</protein>
<organism evidence="5 6">
    <name type="scientific">Methylogaea oryzae</name>
    <dbReference type="NCBI Taxonomy" id="1295382"/>
    <lineage>
        <taxon>Bacteria</taxon>
        <taxon>Pseudomonadati</taxon>
        <taxon>Pseudomonadota</taxon>
        <taxon>Gammaproteobacteria</taxon>
        <taxon>Methylococcales</taxon>
        <taxon>Methylococcaceae</taxon>
        <taxon>Methylogaea</taxon>
    </lineage>
</organism>
<comment type="similarity">
    <text evidence="2">Belongs to the bacterial solute-binding protein 1 family.</text>
</comment>
<dbReference type="AlphaFoldDB" id="A0A8D5ALD9"/>
<evidence type="ECO:0000256" key="4">
    <source>
        <dbReference type="ARBA" id="ARBA00022729"/>
    </source>
</evidence>
<evidence type="ECO:0000313" key="6">
    <source>
        <dbReference type="Proteomes" id="UP000824988"/>
    </source>
</evidence>
<dbReference type="CDD" id="cd14747">
    <property type="entry name" value="PBP2_MalE"/>
    <property type="match status" value="1"/>
</dbReference>
<gene>
    <name evidence="5" type="primary">malE</name>
    <name evidence="5" type="ORF">MoryE10_26070</name>
</gene>
<dbReference type="InterPro" id="IPR006059">
    <property type="entry name" value="SBP"/>
</dbReference>
<proteinExistence type="inferred from homology"/>
<dbReference type="RefSeq" id="WP_221047308.1">
    <property type="nucleotide sequence ID" value="NZ_AP019782.1"/>
</dbReference>
<dbReference type="PANTHER" id="PTHR43649:SF34">
    <property type="entry name" value="ABC TRANSPORTER PERIPLASMIC-BINDING PROTEIN YCJN-RELATED"/>
    <property type="match status" value="1"/>
</dbReference>
<keyword evidence="6" id="KW-1185">Reference proteome</keyword>
<dbReference type="Pfam" id="PF01547">
    <property type="entry name" value="SBP_bac_1"/>
    <property type="match status" value="1"/>
</dbReference>
<dbReference type="PANTHER" id="PTHR43649">
    <property type="entry name" value="ARABINOSE-BINDING PROTEIN-RELATED"/>
    <property type="match status" value="1"/>
</dbReference>
<dbReference type="KEGG" id="moz:MoryE10_26070"/>
<dbReference type="EMBL" id="AP019782">
    <property type="protein sequence ID" value="BBL72001.1"/>
    <property type="molecule type" value="Genomic_DNA"/>
</dbReference>
<keyword evidence="3" id="KW-0813">Transport</keyword>
<accession>A0A8D5ALD9</accession>
<comment type="subcellular location">
    <subcellularLocation>
        <location evidence="1">Periplasm</location>
    </subcellularLocation>
</comment>
<reference evidence="5" key="1">
    <citation type="submission" date="2019-06" db="EMBL/GenBank/DDBJ databases">
        <title>Complete genome sequence of Methylogaea oryzae strain JCM16910.</title>
        <authorList>
            <person name="Asakawa S."/>
        </authorList>
    </citation>
    <scope>NUCLEOTIDE SEQUENCE</scope>
    <source>
        <strain evidence="5">E10</strain>
    </source>
</reference>
<evidence type="ECO:0000313" key="5">
    <source>
        <dbReference type="EMBL" id="BBL72001.1"/>
    </source>
</evidence>
<evidence type="ECO:0000256" key="3">
    <source>
        <dbReference type="ARBA" id="ARBA00022448"/>
    </source>
</evidence>
<keyword evidence="4" id="KW-0732">Signal</keyword>
<evidence type="ECO:0000256" key="2">
    <source>
        <dbReference type="ARBA" id="ARBA00008520"/>
    </source>
</evidence>
<sequence length="424" mass="47435">MLLFHWLRPIPLLAALALTGCGGTASDVETVVLWAMGREGEVVQQLLPEFESAHPGIKVKVQQIPWSAAHEKLLTAYAGGNMPDVVQLGGTWLAEFVAIGALQPLDRRLAASSLPPDDYYPAALDANRLDGELYGLPWYVDTRVLFYRTDLLEKAGVGQVPATWQQWLKALGKVQAGKRAEYALLLPMNEWELPTALAWQENAELLRDGGRYGNFRSDAFRRAFGFYVSLYQRHLAPAQSSSQISNTHQEFARGYFAAFVSGPWNVGELRRRLPPAMQSRWATAPLPAREGDEPGLSLAGGASLAISRQAQHPDAAWAVLEYLSQPQQQIRFYQLTGDLPPRRDSWADPALATDPTLEAFRRQLPHMRAAPQVPEWERIASKIAYYAEQAARGKMTQDEALAALDQETDAILEKRRWLLRQRER</sequence>
<dbReference type="GO" id="GO:0042597">
    <property type="term" value="C:periplasmic space"/>
    <property type="evidence" value="ECO:0007669"/>
    <property type="project" value="UniProtKB-SubCell"/>
</dbReference>